<dbReference type="Pfam" id="PF13508">
    <property type="entry name" value="Acetyltransf_7"/>
    <property type="match status" value="1"/>
</dbReference>
<dbReference type="EMBL" id="VSSQ01006723">
    <property type="protein sequence ID" value="MPM33659.1"/>
    <property type="molecule type" value="Genomic_DNA"/>
</dbReference>
<evidence type="ECO:0000313" key="2">
    <source>
        <dbReference type="EMBL" id="MPM33659.1"/>
    </source>
</evidence>
<protein>
    <recommendedName>
        <fullName evidence="1">N-acetyltransferase domain-containing protein</fullName>
    </recommendedName>
</protein>
<accession>A0A644YZD1</accession>
<dbReference type="PROSITE" id="PS51186">
    <property type="entry name" value="GNAT"/>
    <property type="match status" value="1"/>
</dbReference>
<sequence>MQAVLGLASQVESLFGPMVGVADFEKGLEDCLKTGRVLGCKVQNDVCGAAIVDRDGNELCWFVVDSGKRGLGIGARMLEKVIVELEPGREMTVQTFAPGVPEGEAARRLYMKYGFADREDGGLNPAGIRTVIMVREKK</sequence>
<gene>
    <name evidence="2" type="ORF">SDC9_80236</name>
</gene>
<feature type="domain" description="N-acetyltransferase" evidence="1">
    <location>
        <begin position="1"/>
        <end position="138"/>
    </location>
</feature>
<dbReference type="GO" id="GO:0016747">
    <property type="term" value="F:acyltransferase activity, transferring groups other than amino-acyl groups"/>
    <property type="evidence" value="ECO:0007669"/>
    <property type="project" value="InterPro"/>
</dbReference>
<name>A0A644YZD1_9ZZZZ</name>
<proteinExistence type="predicted"/>
<dbReference type="AlphaFoldDB" id="A0A644YZD1"/>
<dbReference type="Gene3D" id="3.40.630.30">
    <property type="match status" value="1"/>
</dbReference>
<organism evidence="2">
    <name type="scientific">bioreactor metagenome</name>
    <dbReference type="NCBI Taxonomy" id="1076179"/>
    <lineage>
        <taxon>unclassified sequences</taxon>
        <taxon>metagenomes</taxon>
        <taxon>ecological metagenomes</taxon>
    </lineage>
</organism>
<comment type="caution">
    <text evidence="2">The sequence shown here is derived from an EMBL/GenBank/DDBJ whole genome shotgun (WGS) entry which is preliminary data.</text>
</comment>
<dbReference type="InterPro" id="IPR016181">
    <property type="entry name" value="Acyl_CoA_acyltransferase"/>
</dbReference>
<reference evidence="2" key="1">
    <citation type="submission" date="2019-08" db="EMBL/GenBank/DDBJ databases">
        <authorList>
            <person name="Kucharzyk K."/>
            <person name="Murdoch R.W."/>
            <person name="Higgins S."/>
            <person name="Loffler F."/>
        </authorList>
    </citation>
    <scope>NUCLEOTIDE SEQUENCE</scope>
</reference>
<dbReference type="SUPFAM" id="SSF55729">
    <property type="entry name" value="Acyl-CoA N-acyltransferases (Nat)"/>
    <property type="match status" value="1"/>
</dbReference>
<dbReference type="InterPro" id="IPR000182">
    <property type="entry name" value="GNAT_dom"/>
</dbReference>
<evidence type="ECO:0000259" key="1">
    <source>
        <dbReference type="PROSITE" id="PS51186"/>
    </source>
</evidence>